<comment type="caution">
    <text evidence="1">The sequence shown here is derived from an EMBL/GenBank/DDBJ whole genome shotgun (WGS) entry which is preliminary data.</text>
</comment>
<evidence type="ECO:0000313" key="1">
    <source>
        <dbReference type="EMBL" id="PPJ62108.1"/>
    </source>
</evidence>
<feature type="non-terminal residue" evidence="1">
    <location>
        <position position="80"/>
    </location>
</feature>
<evidence type="ECO:0000313" key="3">
    <source>
        <dbReference type="Proteomes" id="UP000239589"/>
    </source>
</evidence>
<evidence type="ECO:0008006" key="4">
    <source>
        <dbReference type="Google" id="ProtNLM"/>
    </source>
</evidence>
<proteinExistence type="predicted"/>
<dbReference type="EMBL" id="PGEM01000142">
    <property type="protein sequence ID" value="PPJ62108.1"/>
    <property type="molecule type" value="Genomic_DNA"/>
</dbReference>
<name>A0A2S6CQT7_9CYAN</name>
<protein>
    <recommendedName>
        <fullName evidence="4">IS5/IS1182 family transposase</fullName>
    </recommendedName>
</protein>
<dbReference type="Proteomes" id="UP000239589">
    <property type="component" value="Unassembled WGS sequence"/>
</dbReference>
<dbReference type="EMBL" id="PGEM01000084">
    <property type="protein sequence ID" value="PPJ62989.1"/>
    <property type="molecule type" value="Genomic_DNA"/>
</dbReference>
<evidence type="ECO:0000313" key="2">
    <source>
        <dbReference type="EMBL" id="PPJ62989.1"/>
    </source>
</evidence>
<accession>A0A2S6CQT7</accession>
<gene>
    <name evidence="2" type="ORF">CUN59_12605</name>
    <name evidence="1" type="ORF">CUN59_17335</name>
</gene>
<reference evidence="1 3" key="1">
    <citation type="submission" date="2018-02" db="EMBL/GenBank/DDBJ databases">
        <title>Discovery of a pederin family compound in a non-symbiotic bloom-forming cyanobacterium.</title>
        <authorList>
            <person name="Kust A."/>
            <person name="Mares J."/>
            <person name="Jokela J."/>
            <person name="Urajova P."/>
            <person name="Hajek J."/>
            <person name="Saurav K."/>
            <person name="Voracova K."/>
            <person name="Fewer D.P."/>
            <person name="Haapaniemi E."/>
            <person name="Permi P."/>
            <person name="Rehakova K."/>
            <person name="Sivonen K."/>
            <person name="Hrouzek P."/>
        </authorList>
    </citation>
    <scope>NUCLEOTIDE SEQUENCE [LARGE SCALE GENOMIC DNA]</scope>
    <source>
        <strain evidence="1 3">CHARLIE-1</strain>
    </source>
</reference>
<sequence length="80" mass="9241">MKNIIHYIHLHPKRARGILGISYDQFISLMEQALLAHQEQKAQLEKGKLRVNSPGGGRKPKLTIEEEICLTLFYLRQMPT</sequence>
<keyword evidence="3" id="KW-1185">Reference proteome</keyword>
<organism evidence="1 3">
    <name type="scientific">Cuspidothrix issatschenkoi CHARLIE-1</name>
    <dbReference type="NCBI Taxonomy" id="2052836"/>
    <lineage>
        <taxon>Bacteria</taxon>
        <taxon>Bacillati</taxon>
        <taxon>Cyanobacteriota</taxon>
        <taxon>Cyanophyceae</taxon>
        <taxon>Nostocales</taxon>
        <taxon>Aphanizomenonaceae</taxon>
        <taxon>Cuspidothrix</taxon>
    </lineage>
</organism>
<dbReference type="AlphaFoldDB" id="A0A2S6CQT7"/>